<sequence length="69" mass="7526">MPLLPFNVSYLIFTPKRVRLPGEASSPGSPTKSRSKRSTDFPTKAKSLRSLVGAKVPQPQKENPTESSV</sequence>
<protein>
    <submittedName>
        <fullName evidence="2">Uncharacterized protein</fullName>
    </submittedName>
</protein>
<dbReference type="Proteomes" id="UP000027222">
    <property type="component" value="Unassembled WGS sequence"/>
</dbReference>
<evidence type="ECO:0000313" key="2">
    <source>
        <dbReference type="EMBL" id="KDR80531.1"/>
    </source>
</evidence>
<dbReference type="EMBL" id="KL142371">
    <property type="protein sequence ID" value="KDR80531.1"/>
    <property type="molecule type" value="Genomic_DNA"/>
</dbReference>
<proteinExistence type="predicted"/>
<feature type="region of interest" description="Disordered" evidence="1">
    <location>
        <begin position="17"/>
        <end position="69"/>
    </location>
</feature>
<accession>A0A067TBM8</accession>
<evidence type="ECO:0000313" key="3">
    <source>
        <dbReference type="Proteomes" id="UP000027222"/>
    </source>
</evidence>
<organism evidence="2 3">
    <name type="scientific">Galerina marginata (strain CBS 339.88)</name>
    <dbReference type="NCBI Taxonomy" id="685588"/>
    <lineage>
        <taxon>Eukaryota</taxon>
        <taxon>Fungi</taxon>
        <taxon>Dikarya</taxon>
        <taxon>Basidiomycota</taxon>
        <taxon>Agaricomycotina</taxon>
        <taxon>Agaricomycetes</taxon>
        <taxon>Agaricomycetidae</taxon>
        <taxon>Agaricales</taxon>
        <taxon>Agaricineae</taxon>
        <taxon>Strophariaceae</taxon>
        <taxon>Galerina</taxon>
    </lineage>
</organism>
<name>A0A067TBM8_GALM3</name>
<dbReference type="AlphaFoldDB" id="A0A067TBM8"/>
<keyword evidence="3" id="KW-1185">Reference proteome</keyword>
<evidence type="ECO:0000256" key="1">
    <source>
        <dbReference type="SAM" id="MobiDB-lite"/>
    </source>
</evidence>
<feature type="compositionally biased region" description="Polar residues" evidence="1">
    <location>
        <begin position="60"/>
        <end position="69"/>
    </location>
</feature>
<gene>
    <name evidence="2" type="ORF">GALMADRAFT_240834</name>
</gene>
<dbReference type="OrthoDB" id="2935627at2759"/>
<reference evidence="3" key="1">
    <citation type="journal article" date="2014" name="Proc. Natl. Acad. Sci. U.S.A.">
        <title>Extensive sampling of basidiomycete genomes demonstrates inadequacy of the white-rot/brown-rot paradigm for wood decay fungi.</title>
        <authorList>
            <person name="Riley R."/>
            <person name="Salamov A.A."/>
            <person name="Brown D.W."/>
            <person name="Nagy L.G."/>
            <person name="Floudas D."/>
            <person name="Held B.W."/>
            <person name="Levasseur A."/>
            <person name="Lombard V."/>
            <person name="Morin E."/>
            <person name="Otillar R."/>
            <person name="Lindquist E.A."/>
            <person name="Sun H."/>
            <person name="LaButti K.M."/>
            <person name="Schmutz J."/>
            <person name="Jabbour D."/>
            <person name="Luo H."/>
            <person name="Baker S.E."/>
            <person name="Pisabarro A.G."/>
            <person name="Walton J.D."/>
            <person name="Blanchette R.A."/>
            <person name="Henrissat B."/>
            <person name="Martin F."/>
            <person name="Cullen D."/>
            <person name="Hibbett D.S."/>
            <person name="Grigoriev I.V."/>
        </authorList>
    </citation>
    <scope>NUCLEOTIDE SEQUENCE [LARGE SCALE GENOMIC DNA]</scope>
    <source>
        <strain evidence="3">CBS 339.88</strain>
    </source>
</reference>
<dbReference type="HOGENOM" id="CLU_2776114_0_0_1"/>